<organism evidence="2 3">
    <name type="scientific">Saccharopolyspora terrae</name>
    <dbReference type="NCBI Taxonomy" id="2530384"/>
    <lineage>
        <taxon>Bacteria</taxon>
        <taxon>Bacillati</taxon>
        <taxon>Actinomycetota</taxon>
        <taxon>Actinomycetes</taxon>
        <taxon>Pseudonocardiales</taxon>
        <taxon>Pseudonocardiaceae</taxon>
        <taxon>Saccharopolyspora</taxon>
    </lineage>
</organism>
<comment type="caution">
    <text evidence="2">The sequence shown here is derived from an EMBL/GenBank/DDBJ whole genome shotgun (WGS) entry which is preliminary data.</text>
</comment>
<name>A0A4R4W3G6_9PSEU</name>
<sequence length="141" mass="15939">MDLVVHCPSGLVCALLKSAARPHPSCCTREGTIMVDCDIYTVQSGDTLSEIGEWFHVPWKTLQHLNDIQDPDLIHPGQRIRLTDDGQVCRVYTVREGDTLSEIGQRYRVDWQRLAHYNHLDDPDVIRPGQKICIPQQAGHG</sequence>
<feature type="domain" description="LysM" evidence="1">
    <location>
        <begin position="90"/>
        <end position="134"/>
    </location>
</feature>
<dbReference type="SUPFAM" id="SSF54106">
    <property type="entry name" value="LysM domain"/>
    <property type="match status" value="2"/>
</dbReference>
<dbReference type="AlphaFoldDB" id="A0A4R4W3G6"/>
<gene>
    <name evidence="2" type="ORF">E1181_08920</name>
</gene>
<dbReference type="SMART" id="SM00257">
    <property type="entry name" value="LysM"/>
    <property type="match status" value="2"/>
</dbReference>
<dbReference type="PANTHER" id="PTHR33734:SF22">
    <property type="entry name" value="MEMBRANE-BOUND LYTIC MUREIN TRANSGLYCOSYLASE D"/>
    <property type="match status" value="1"/>
</dbReference>
<proteinExistence type="predicted"/>
<accession>A0A4R4W3G6</accession>
<dbReference type="CDD" id="cd00118">
    <property type="entry name" value="LysM"/>
    <property type="match status" value="2"/>
</dbReference>
<keyword evidence="3" id="KW-1185">Reference proteome</keyword>
<dbReference type="RefSeq" id="WP_132673500.1">
    <property type="nucleotide sequence ID" value="NZ_SMKS01000010.1"/>
</dbReference>
<evidence type="ECO:0000259" key="1">
    <source>
        <dbReference type="PROSITE" id="PS51782"/>
    </source>
</evidence>
<protein>
    <submittedName>
        <fullName evidence="2">LysM peptidoglycan-binding domain-containing protein</fullName>
    </submittedName>
</protein>
<dbReference type="Gene3D" id="3.10.350.10">
    <property type="entry name" value="LysM domain"/>
    <property type="match status" value="2"/>
</dbReference>
<reference evidence="2 3" key="1">
    <citation type="submission" date="2019-03" db="EMBL/GenBank/DDBJ databases">
        <title>Draft genome sequences of novel Actinobacteria.</title>
        <authorList>
            <person name="Sahin N."/>
            <person name="Ay H."/>
            <person name="Saygin H."/>
        </authorList>
    </citation>
    <scope>NUCLEOTIDE SEQUENCE [LARGE SCALE GENOMIC DNA]</scope>
    <source>
        <strain evidence="2 3">16K309</strain>
    </source>
</reference>
<evidence type="ECO:0000313" key="2">
    <source>
        <dbReference type="EMBL" id="TDD07540.1"/>
    </source>
</evidence>
<feature type="domain" description="LysM" evidence="1">
    <location>
        <begin position="38"/>
        <end position="82"/>
    </location>
</feature>
<dbReference type="EMBL" id="SMKS01000010">
    <property type="protein sequence ID" value="TDD07540.1"/>
    <property type="molecule type" value="Genomic_DNA"/>
</dbReference>
<dbReference type="GO" id="GO:0008932">
    <property type="term" value="F:lytic endotransglycosylase activity"/>
    <property type="evidence" value="ECO:0007669"/>
    <property type="project" value="TreeGrafter"/>
</dbReference>
<dbReference type="InterPro" id="IPR018392">
    <property type="entry name" value="LysM"/>
</dbReference>
<evidence type="ECO:0000313" key="3">
    <source>
        <dbReference type="Proteomes" id="UP000295674"/>
    </source>
</evidence>
<dbReference type="OrthoDB" id="1404170at2"/>
<dbReference type="PROSITE" id="PS51782">
    <property type="entry name" value="LYSM"/>
    <property type="match status" value="2"/>
</dbReference>
<dbReference type="InterPro" id="IPR036779">
    <property type="entry name" value="LysM_dom_sf"/>
</dbReference>
<dbReference type="Proteomes" id="UP000295674">
    <property type="component" value="Unassembled WGS sequence"/>
</dbReference>
<dbReference type="PANTHER" id="PTHR33734">
    <property type="entry name" value="LYSM DOMAIN-CONTAINING GPI-ANCHORED PROTEIN 2"/>
    <property type="match status" value="1"/>
</dbReference>
<dbReference type="Pfam" id="PF01476">
    <property type="entry name" value="LysM"/>
    <property type="match status" value="2"/>
</dbReference>